<evidence type="ECO:0000313" key="3">
    <source>
        <dbReference type="Proteomes" id="UP000178894"/>
    </source>
</evidence>
<feature type="transmembrane region" description="Helical" evidence="1">
    <location>
        <begin position="6"/>
        <end position="27"/>
    </location>
</feature>
<accession>A0A1F5XZH2</accession>
<comment type="caution">
    <text evidence="2">The sequence shown here is derived from an EMBL/GenBank/DDBJ whole genome shotgun (WGS) entry which is preliminary data.</text>
</comment>
<name>A0A1F5XZH2_9BACT</name>
<dbReference type="AlphaFoldDB" id="A0A1F5XZH2"/>
<feature type="transmembrane region" description="Helical" evidence="1">
    <location>
        <begin position="60"/>
        <end position="80"/>
    </location>
</feature>
<gene>
    <name evidence="2" type="ORF">A3G54_00455</name>
</gene>
<dbReference type="EMBL" id="MFIQ01000021">
    <property type="protein sequence ID" value="OGF93357.1"/>
    <property type="molecule type" value="Genomic_DNA"/>
</dbReference>
<organism evidence="2 3">
    <name type="scientific">Candidatus Giovannonibacteria bacterium RIFCSPLOWO2_12_FULL_44_15</name>
    <dbReference type="NCBI Taxonomy" id="1798364"/>
    <lineage>
        <taxon>Bacteria</taxon>
        <taxon>Candidatus Giovannoniibacteriota</taxon>
    </lineage>
</organism>
<keyword evidence="1" id="KW-0472">Membrane</keyword>
<keyword evidence="1" id="KW-0812">Transmembrane</keyword>
<dbReference type="STRING" id="1798364.A3G54_00455"/>
<protein>
    <submittedName>
        <fullName evidence="2">Uncharacterized protein</fullName>
    </submittedName>
</protein>
<evidence type="ECO:0000256" key="1">
    <source>
        <dbReference type="SAM" id="Phobius"/>
    </source>
</evidence>
<sequence length="89" mass="9724">MKIFLNVIGILLTLGAALVVLKSFLLWRGFLRGGILLFVLGFAFFAFGFAFRIFESSPNFDLIFFAAGAAFLLIGAKKVFSLNPSGLNK</sequence>
<keyword evidence="1" id="KW-1133">Transmembrane helix</keyword>
<dbReference type="Proteomes" id="UP000178894">
    <property type="component" value="Unassembled WGS sequence"/>
</dbReference>
<evidence type="ECO:0000313" key="2">
    <source>
        <dbReference type="EMBL" id="OGF93357.1"/>
    </source>
</evidence>
<reference evidence="2 3" key="1">
    <citation type="journal article" date="2016" name="Nat. Commun.">
        <title>Thousands of microbial genomes shed light on interconnected biogeochemical processes in an aquifer system.</title>
        <authorList>
            <person name="Anantharaman K."/>
            <person name="Brown C.T."/>
            <person name="Hug L.A."/>
            <person name="Sharon I."/>
            <person name="Castelle C.J."/>
            <person name="Probst A.J."/>
            <person name="Thomas B.C."/>
            <person name="Singh A."/>
            <person name="Wilkins M.J."/>
            <person name="Karaoz U."/>
            <person name="Brodie E.L."/>
            <person name="Williams K.H."/>
            <person name="Hubbard S.S."/>
            <person name="Banfield J.F."/>
        </authorList>
    </citation>
    <scope>NUCLEOTIDE SEQUENCE [LARGE SCALE GENOMIC DNA]</scope>
</reference>
<proteinExistence type="predicted"/>
<feature type="transmembrane region" description="Helical" evidence="1">
    <location>
        <begin position="34"/>
        <end position="54"/>
    </location>
</feature>